<protein>
    <submittedName>
        <fullName evidence="1">Uncharacterized protein</fullName>
    </submittedName>
</protein>
<comment type="caution">
    <text evidence="1">The sequence shown here is derived from an EMBL/GenBank/DDBJ whole genome shotgun (WGS) entry which is preliminary data.</text>
</comment>
<dbReference type="STRING" id="1406840.Q763_06120"/>
<dbReference type="AlphaFoldDB" id="A0A0A2M2Z1"/>
<organism evidence="1 2">
    <name type="scientific">Flavobacterium beibuense F44-8</name>
    <dbReference type="NCBI Taxonomy" id="1406840"/>
    <lineage>
        <taxon>Bacteria</taxon>
        <taxon>Pseudomonadati</taxon>
        <taxon>Bacteroidota</taxon>
        <taxon>Flavobacteriia</taxon>
        <taxon>Flavobacteriales</taxon>
        <taxon>Flavobacteriaceae</taxon>
        <taxon>Flavobacterium</taxon>
    </lineage>
</organism>
<name>A0A0A2M2Z1_9FLAO</name>
<accession>A0A0A2M2Z1</accession>
<dbReference type="EMBL" id="JRLV01000005">
    <property type="protein sequence ID" value="KGO82665.1"/>
    <property type="molecule type" value="Genomic_DNA"/>
</dbReference>
<reference evidence="1 2" key="1">
    <citation type="submission" date="2013-09" db="EMBL/GenBank/DDBJ databases">
        <authorList>
            <person name="Zeng Z."/>
            <person name="Chen C."/>
        </authorList>
    </citation>
    <scope>NUCLEOTIDE SEQUENCE [LARGE SCALE GENOMIC DNA]</scope>
    <source>
        <strain evidence="1 2">F44-8</strain>
    </source>
</reference>
<sequence length="198" mass="22143">METELKEILELIANLKDNGSNTAAQVREVLTKMTNYKAGGANGFEVATENVLTNDIQSYHYSFKGVENQCCNAYLMLKNNSGSETAVGGRFQLEISEEQYNLLRAFIPDGDIDKIALFYSIPLFSDINKTTYRTITLSVIKEGTFYLLVIRTNLAPGEMISTSIAVNFKKLTVDNITGIKKDKVYIKAMDTIRTNVVR</sequence>
<proteinExistence type="predicted"/>
<dbReference type="RefSeq" id="WP_035132159.1">
    <property type="nucleotide sequence ID" value="NZ_JRLV01000005.1"/>
</dbReference>
<dbReference type="Proteomes" id="UP000030129">
    <property type="component" value="Unassembled WGS sequence"/>
</dbReference>
<evidence type="ECO:0000313" key="1">
    <source>
        <dbReference type="EMBL" id="KGO82665.1"/>
    </source>
</evidence>
<gene>
    <name evidence="1" type="ORF">Q763_06120</name>
</gene>
<keyword evidence="2" id="KW-1185">Reference proteome</keyword>
<evidence type="ECO:0000313" key="2">
    <source>
        <dbReference type="Proteomes" id="UP000030129"/>
    </source>
</evidence>